<sequence length="47" mass="5359">MLATLIILLFIARSVLHTLPSAKRTPENFSHRTGGDLMFLLYQLVLF</sequence>
<gene>
    <name evidence="1" type="ORF">NBG4_400020</name>
</gene>
<proteinExistence type="predicted"/>
<name>A0A2U3QI17_9BACT</name>
<dbReference type="EMBL" id="OUUY01000087">
    <property type="protein sequence ID" value="SPQ01052.1"/>
    <property type="molecule type" value="Genomic_DNA"/>
</dbReference>
<evidence type="ECO:0000313" key="2">
    <source>
        <dbReference type="Proteomes" id="UP000245125"/>
    </source>
</evidence>
<evidence type="ECO:0000313" key="1">
    <source>
        <dbReference type="EMBL" id="SPQ01052.1"/>
    </source>
</evidence>
<dbReference type="AlphaFoldDB" id="A0A2U3QI17"/>
<accession>A0A2U3QI17</accession>
<reference evidence="2" key="1">
    <citation type="submission" date="2018-03" db="EMBL/GenBank/DDBJ databases">
        <authorList>
            <person name="Zecchin S."/>
        </authorList>
    </citation>
    <scope>NUCLEOTIDE SEQUENCE [LARGE SCALE GENOMIC DNA]</scope>
</reference>
<dbReference type="Proteomes" id="UP000245125">
    <property type="component" value="Unassembled WGS sequence"/>
</dbReference>
<organism evidence="1 2">
    <name type="scientific">Candidatus Sulfobium mesophilum</name>
    <dbReference type="NCBI Taxonomy" id="2016548"/>
    <lineage>
        <taxon>Bacteria</taxon>
        <taxon>Pseudomonadati</taxon>
        <taxon>Nitrospirota</taxon>
        <taxon>Nitrospiria</taxon>
        <taxon>Nitrospirales</taxon>
        <taxon>Nitrospiraceae</taxon>
        <taxon>Candidatus Sulfobium</taxon>
    </lineage>
</organism>
<protein>
    <submittedName>
        <fullName evidence="1">Uncharacterized protein</fullName>
    </submittedName>
</protein>
<keyword evidence="2" id="KW-1185">Reference proteome</keyword>